<dbReference type="InterPro" id="IPR036525">
    <property type="entry name" value="Tubulin/FtsZ_GTPase_sf"/>
</dbReference>
<evidence type="ECO:0000256" key="1">
    <source>
        <dbReference type="ARBA" id="ARBA00009636"/>
    </source>
</evidence>
<dbReference type="PANTHER" id="PTHR11588">
    <property type="entry name" value="TUBULIN"/>
    <property type="match status" value="1"/>
</dbReference>
<dbReference type="InterPro" id="IPR000217">
    <property type="entry name" value="Tubulin"/>
</dbReference>
<evidence type="ECO:0000256" key="3">
    <source>
        <dbReference type="ARBA" id="ARBA00022701"/>
    </source>
</evidence>
<dbReference type="Pfam" id="PF00091">
    <property type="entry name" value="Tubulin"/>
    <property type="match status" value="1"/>
</dbReference>
<keyword evidence="7" id="KW-0342">GTP-binding</keyword>
<comment type="catalytic activity">
    <reaction evidence="8">
        <text>GTP + H2O = GDP + phosphate + H(+)</text>
        <dbReference type="Rhea" id="RHEA:19669"/>
        <dbReference type="ChEBI" id="CHEBI:15377"/>
        <dbReference type="ChEBI" id="CHEBI:15378"/>
        <dbReference type="ChEBI" id="CHEBI:37565"/>
        <dbReference type="ChEBI" id="CHEBI:43474"/>
        <dbReference type="ChEBI" id="CHEBI:58189"/>
    </reaction>
    <physiologicalReaction direction="left-to-right" evidence="8">
        <dbReference type="Rhea" id="RHEA:19670"/>
    </physiologicalReaction>
</comment>
<dbReference type="InterPro" id="IPR023123">
    <property type="entry name" value="Tubulin_C"/>
</dbReference>
<dbReference type="PRINTS" id="PR01162">
    <property type="entry name" value="ALPHATUBULIN"/>
</dbReference>
<gene>
    <name evidence="10" type="ORF">FGO68_gene1574</name>
</gene>
<dbReference type="OrthoDB" id="422583at2759"/>
<dbReference type="Proteomes" id="UP000785679">
    <property type="component" value="Unassembled WGS sequence"/>
</dbReference>
<reference evidence="10" key="1">
    <citation type="submission" date="2019-06" db="EMBL/GenBank/DDBJ databases">
        <authorList>
            <person name="Zheng W."/>
        </authorList>
    </citation>
    <scope>NUCLEOTIDE SEQUENCE</scope>
    <source>
        <strain evidence="10">QDHG01</strain>
    </source>
</reference>
<evidence type="ECO:0000256" key="7">
    <source>
        <dbReference type="ARBA" id="ARBA00023134"/>
    </source>
</evidence>
<dbReference type="GO" id="GO:0005525">
    <property type="term" value="F:GTP binding"/>
    <property type="evidence" value="ECO:0007669"/>
    <property type="project" value="UniProtKB-KW"/>
</dbReference>
<keyword evidence="5" id="KW-0378">Hydrolase</keyword>
<dbReference type="InterPro" id="IPR002452">
    <property type="entry name" value="Alpha_tubulin"/>
</dbReference>
<dbReference type="EMBL" id="RRYP01011271">
    <property type="protein sequence ID" value="TNV77841.1"/>
    <property type="molecule type" value="Genomic_DNA"/>
</dbReference>
<keyword evidence="6" id="KW-0007">Acetylation</keyword>
<evidence type="ECO:0000256" key="8">
    <source>
        <dbReference type="ARBA" id="ARBA00049117"/>
    </source>
</evidence>
<name>A0A8J8T188_HALGN</name>
<comment type="caution">
    <text evidence="10">The sequence shown here is derived from an EMBL/GenBank/DDBJ whole genome shotgun (WGS) entry which is preliminary data.</text>
</comment>
<keyword evidence="2" id="KW-0963">Cytoplasm</keyword>
<dbReference type="InterPro" id="IPR008280">
    <property type="entry name" value="Tub_FtsZ_C"/>
</dbReference>
<dbReference type="AlphaFoldDB" id="A0A8J8T188"/>
<keyword evidence="11" id="KW-1185">Reference proteome</keyword>
<evidence type="ECO:0000313" key="10">
    <source>
        <dbReference type="EMBL" id="TNV77841.1"/>
    </source>
</evidence>
<accession>A0A8J8T188</accession>
<evidence type="ECO:0000256" key="2">
    <source>
        <dbReference type="ARBA" id="ARBA00022490"/>
    </source>
</evidence>
<protein>
    <recommendedName>
        <fullName evidence="9">Tubulin/FtsZ GTPase domain-containing protein</fullName>
    </recommendedName>
</protein>
<evidence type="ECO:0000256" key="6">
    <source>
        <dbReference type="ARBA" id="ARBA00022990"/>
    </source>
</evidence>
<comment type="similarity">
    <text evidence="1">Belongs to the tubulin family.</text>
</comment>
<evidence type="ECO:0000256" key="5">
    <source>
        <dbReference type="ARBA" id="ARBA00022801"/>
    </source>
</evidence>
<feature type="domain" description="Tubulin/FtsZ GTPase" evidence="9">
    <location>
        <begin position="13"/>
        <end position="153"/>
    </location>
</feature>
<sequence>MQEYKEEGIGEEQKLRALFIDDDSSQCSKVRKLVNNGMLDLDCIVQAREYAGGTYDIGYYQNQNSADICSDKIRLLAEQTDTLEGIILYANMCGGFGSGFGTRLLDMIESDFKKCTVTSHLVMPSGGASIVEVYNSALSLTTFSDKSKFCMVTTRQGVAEYLERMEKVQYPSINEIQAVQARVGITYLSLFQNPKVPLRMDSYLATQIPYPRINLALSSLATPHNDLGNSLTRRVIHPDSSLSHWQSLFDKSIVPNERRPNSYQQRCAALSLLYSGCSLKDVACSEKEIPFKFEEFNPQPISQLQTPLTRKSALMLRNDKLITLHFSEIGKIFDKGYSKRMFVHWFVGSGLEEGLFTESREDLEARIKDWEYGGVETAEDGDDEY</sequence>
<keyword evidence="4" id="KW-0547">Nucleotide-binding</keyword>
<evidence type="ECO:0000256" key="4">
    <source>
        <dbReference type="ARBA" id="ARBA00022741"/>
    </source>
</evidence>
<keyword evidence="3" id="KW-0493">Microtubule</keyword>
<dbReference type="SUPFAM" id="SSF55307">
    <property type="entry name" value="Tubulin C-terminal domain-like"/>
    <property type="match status" value="1"/>
</dbReference>
<evidence type="ECO:0000259" key="9">
    <source>
        <dbReference type="Pfam" id="PF00091"/>
    </source>
</evidence>
<dbReference type="GO" id="GO:0005874">
    <property type="term" value="C:microtubule"/>
    <property type="evidence" value="ECO:0007669"/>
    <property type="project" value="UniProtKB-KW"/>
</dbReference>
<dbReference type="GO" id="GO:0007017">
    <property type="term" value="P:microtubule-based process"/>
    <property type="evidence" value="ECO:0007669"/>
    <property type="project" value="InterPro"/>
</dbReference>
<dbReference type="Gene3D" id="1.10.287.600">
    <property type="entry name" value="Helix hairpin bin"/>
    <property type="match status" value="1"/>
</dbReference>
<proteinExistence type="inferred from homology"/>
<dbReference type="SUPFAM" id="SSF52490">
    <property type="entry name" value="Tubulin nucleotide-binding domain-like"/>
    <property type="match status" value="1"/>
</dbReference>
<dbReference type="InterPro" id="IPR003008">
    <property type="entry name" value="Tubulin_FtsZ_GTPase"/>
</dbReference>
<dbReference type="PRINTS" id="PR01161">
    <property type="entry name" value="TUBULIN"/>
</dbReference>
<dbReference type="Gene3D" id="3.40.50.1440">
    <property type="entry name" value="Tubulin/FtsZ, GTPase domain"/>
    <property type="match status" value="1"/>
</dbReference>
<dbReference type="GO" id="GO:0016787">
    <property type="term" value="F:hydrolase activity"/>
    <property type="evidence" value="ECO:0007669"/>
    <property type="project" value="UniProtKB-KW"/>
</dbReference>
<evidence type="ECO:0000313" key="11">
    <source>
        <dbReference type="Proteomes" id="UP000785679"/>
    </source>
</evidence>
<dbReference type="GO" id="GO:0005200">
    <property type="term" value="F:structural constituent of cytoskeleton"/>
    <property type="evidence" value="ECO:0007669"/>
    <property type="project" value="InterPro"/>
</dbReference>
<organism evidence="10 11">
    <name type="scientific">Halteria grandinella</name>
    <dbReference type="NCBI Taxonomy" id="5974"/>
    <lineage>
        <taxon>Eukaryota</taxon>
        <taxon>Sar</taxon>
        <taxon>Alveolata</taxon>
        <taxon>Ciliophora</taxon>
        <taxon>Intramacronucleata</taxon>
        <taxon>Spirotrichea</taxon>
        <taxon>Stichotrichia</taxon>
        <taxon>Sporadotrichida</taxon>
        <taxon>Halteriidae</taxon>
        <taxon>Halteria</taxon>
    </lineage>
</organism>